<feature type="transmembrane region" description="Helical" evidence="1">
    <location>
        <begin position="103"/>
        <end position="125"/>
    </location>
</feature>
<sequence>MDPSSRLLCRVVGEALLLNFARVAAVTFLYGVFIVLFAVSTALFIKRGLDSRPIRMMFSASIISFLLASAAWGADIAFLVLPVREFVRQGSPTFTTLARARTGFPWANGIIWALQLILSDSIVVWRAWTLHSQQRRLMIFPLLLLLSTFVMVVVSLVLTVVNITYVMYASLYGIALGLSLITNVVVIVMFCYKLWSHRRFLNGLMLQRQRPSRAQTVMTIIIESGLVYCAAQLFMIAAEFLIISRGSRPDIFPLKIITGILWSLIVGVRNDTTISSL</sequence>
<keyword evidence="3" id="KW-1185">Reference proteome</keyword>
<keyword evidence="1" id="KW-0472">Membrane</keyword>
<dbReference type="EMBL" id="BRPK01000012">
    <property type="protein sequence ID" value="GLB42562.1"/>
    <property type="molecule type" value="Genomic_DNA"/>
</dbReference>
<dbReference type="OrthoDB" id="3259206at2759"/>
<evidence type="ECO:0000256" key="1">
    <source>
        <dbReference type="SAM" id="Phobius"/>
    </source>
</evidence>
<feature type="transmembrane region" description="Helical" evidence="1">
    <location>
        <begin position="216"/>
        <end position="238"/>
    </location>
</feature>
<evidence type="ECO:0000313" key="2">
    <source>
        <dbReference type="EMBL" id="GLB42562.1"/>
    </source>
</evidence>
<feature type="transmembrane region" description="Helical" evidence="1">
    <location>
        <begin position="57"/>
        <end position="83"/>
    </location>
</feature>
<comment type="caution">
    <text evidence="2">The sequence shown here is derived from an EMBL/GenBank/DDBJ whole genome shotgun (WGS) entry which is preliminary data.</text>
</comment>
<feature type="transmembrane region" description="Helical" evidence="1">
    <location>
        <begin position="171"/>
        <end position="195"/>
    </location>
</feature>
<accession>A0A9P3PTI3</accession>
<keyword evidence="1" id="KW-0812">Transmembrane</keyword>
<organism evidence="2 3">
    <name type="scientific">Lyophyllum shimeji</name>
    <name type="common">Hon-shimeji</name>
    <name type="synonym">Tricholoma shimeji</name>
    <dbReference type="NCBI Taxonomy" id="47721"/>
    <lineage>
        <taxon>Eukaryota</taxon>
        <taxon>Fungi</taxon>
        <taxon>Dikarya</taxon>
        <taxon>Basidiomycota</taxon>
        <taxon>Agaricomycotina</taxon>
        <taxon>Agaricomycetes</taxon>
        <taxon>Agaricomycetidae</taxon>
        <taxon>Agaricales</taxon>
        <taxon>Tricholomatineae</taxon>
        <taxon>Lyophyllaceae</taxon>
        <taxon>Lyophyllum</taxon>
    </lineage>
</organism>
<feature type="transmembrane region" description="Helical" evidence="1">
    <location>
        <begin position="137"/>
        <end position="165"/>
    </location>
</feature>
<protein>
    <submittedName>
        <fullName evidence="2">Uncharacterized protein</fullName>
    </submittedName>
</protein>
<dbReference type="Proteomes" id="UP001063166">
    <property type="component" value="Unassembled WGS sequence"/>
</dbReference>
<name>A0A9P3PTI3_LYOSH</name>
<feature type="transmembrane region" description="Helical" evidence="1">
    <location>
        <begin position="20"/>
        <end position="45"/>
    </location>
</feature>
<evidence type="ECO:0000313" key="3">
    <source>
        <dbReference type="Proteomes" id="UP001063166"/>
    </source>
</evidence>
<gene>
    <name evidence="2" type="ORF">LshimejAT787_1200110</name>
</gene>
<proteinExistence type="predicted"/>
<dbReference type="AlphaFoldDB" id="A0A9P3PTI3"/>
<reference evidence="2" key="1">
    <citation type="submission" date="2022-07" db="EMBL/GenBank/DDBJ databases">
        <title>The genome of Lyophyllum shimeji provides insight into the initial evolution of ectomycorrhizal fungal genome.</title>
        <authorList>
            <person name="Kobayashi Y."/>
            <person name="Shibata T."/>
            <person name="Hirakawa H."/>
            <person name="Shigenobu S."/>
            <person name="Nishiyama T."/>
            <person name="Yamada A."/>
            <person name="Hasebe M."/>
            <person name="Kawaguchi M."/>
        </authorList>
    </citation>
    <scope>NUCLEOTIDE SEQUENCE</scope>
    <source>
        <strain evidence="2">AT787</strain>
    </source>
</reference>
<feature type="transmembrane region" description="Helical" evidence="1">
    <location>
        <begin position="250"/>
        <end position="268"/>
    </location>
</feature>
<keyword evidence="1" id="KW-1133">Transmembrane helix</keyword>